<dbReference type="Pfam" id="PF01762">
    <property type="entry name" value="Galactosyl_T"/>
    <property type="match status" value="1"/>
</dbReference>
<evidence type="ECO:0000256" key="9">
    <source>
        <dbReference type="ARBA" id="ARBA00023034"/>
    </source>
</evidence>
<dbReference type="AlphaFoldDB" id="A0A315VWP1"/>
<sequence length="1181" mass="132869">MVTIFVTISYAPPKVIIHYIAPGISDNSSTLASHPLGPFWNLRLEDSALWNQLQHSWDRQHNPILRGNLTGMQKSPKGQPFTEIEDNCLSDCMSQKCSVPSVNDFNSMPEQIKAFIRSMHCRKYPLLINQPRMCQRNNDTTGVGSPMLLIAIKSQMGNFENRQAIRETWGHSGLVRGEFNTKGGLVRTVFLLGRQDSSTGPYPDLKNLLELENEKYRDILQWDFRDTFFNLTLKDLLLWRWFKQYCPTATFVFKGDDDVFLRTDALLSYLHKKMEEHKLWRIYTNETDMNLFVGDVISNAMPNREPSMKYYIPESFYKGVYPPYAGGGGVVYSGSLALRLQEVSERVRLFPIDDVYLGMCLNRLGLSPIHHPVENLAAVRVITRIFRKPLERLLLEYKAGTAPLTDRKLHKKHRSEETPEQQEDSRLNRRKMLCSHGFPSALSPFMDFSWPVRSLWPEVRPLFYQQHAMQRDLQELRSSLQLMDKLQRQILEDTEPFRSSVALQPVSYQLDKEGEHFGLTLDTQGFSPEDLSVRQVGRKLRVSGKTEKKQEDGKGSYSYSLQEFRQEFDLPEGVNHEDVSCHLSPDGKLHIQAAKVPCIEGMERELTIKRSSEEEPQQSLSLRPLNTRNFGCLDVELSIWRKVAADVFMVHPFRQIKLLSELLQALVGDWLQSHAAPEGLCDLPDLPLKTVINHIMALWSLVAFVLSMQQSCQSEVYCGVAHKRGRDTLRHGCPNCKADDVWMVKLAHDRCLPQKVPPLLLGVACFQGLNGNLDLSFARQPQGSAAHFTKLPCSKRRDILQESSNNRQQNQRQRDGHRYYRSLSTLADGSLGEENCNLVSLSFHYDLRHPIDSLQQEAVVGVRLEVSHHHRGVREAKPARQKPHVGAALLQSSTLQAVAPICLATLWGGHLLQAEVSSCERFASILSFLHIGKKPPQTHFPMGTSHSPSVLQCIRGDSYKGTELLTQRPTTSTSCDASDAGMVSGNSARLFTKNGQRFYANTVPHPAILHVILIAICFIVVHVKSLLAGPDPTRQAVAVSKRKLEFDVYSLCTLSQDPVGVEPVVLVLLHHTADLVAKLMGKGGLALMFPCEQRTVMRSGVSSGLGKAGNAPGGGVTAEGLSNHRPPTGHFGPSEQNDLFHMFAVSPTGFVNIRRDDETWQALCFAALGYCVKADVNIFDT</sequence>
<dbReference type="STRING" id="33528.ENSGAFP00000006411"/>
<keyword evidence="8" id="KW-1133">Transmembrane helix</keyword>
<keyword evidence="18" id="KW-1185">Reference proteome</keyword>
<evidence type="ECO:0000256" key="13">
    <source>
        <dbReference type="PROSITE-ProRule" id="PRU00285"/>
    </source>
</evidence>
<evidence type="ECO:0000256" key="5">
    <source>
        <dbReference type="ARBA" id="ARBA00022679"/>
    </source>
</evidence>
<comment type="similarity">
    <text evidence="13 14">Belongs to the small heat shock protein (HSP20) family.</text>
</comment>
<comment type="pathway">
    <text evidence="2">Protein modification; protein glycosylation.</text>
</comment>
<accession>A0A315VWP1</accession>
<dbReference type="Proteomes" id="UP000250572">
    <property type="component" value="Unassembled WGS sequence"/>
</dbReference>
<keyword evidence="9" id="KW-0333">Golgi apparatus</keyword>
<dbReference type="GO" id="GO:0030311">
    <property type="term" value="P:poly-N-acetyllactosamine biosynthetic process"/>
    <property type="evidence" value="ECO:0007669"/>
    <property type="project" value="TreeGrafter"/>
</dbReference>
<dbReference type="SUPFAM" id="SSF49764">
    <property type="entry name" value="HSP20-like chaperones"/>
    <property type="match status" value="1"/>
</dbReference>
<evidence type="ECO:0000256" key="8">
    <source>
        <dbReference type="ARBA" id="ARBA00022989"/>
    </source>
</evidence>
<dbReference type="PANTHER" id="PTHR11214">
    <property type="entry name" value="BETA-1,3-N-ACETYLGLUCOSAMINYLTRANSFERASE"/>
    <property type="match status" value="1"/>
</dbReference>
<evidence type="ECO:0000256" key="12">
    <source>
        <dbReference type="ARBA" id="ARBA00023180"/>
    </source>
</evidence>
<dbReference type="Pfam" id="PF00011">
    <property type="entry name" value="HSP20"/>
    <property type="match status" value="1"/>
</dbReference>
<dbReference type="GO" id="GO:0006629">
    <property type="term" value="P:lipid metabolic process"/>
    <property type="evidence" value="ECO:0007669"/>
    <property type="project" value="UniProtKB-KW"/>
</dbReference>
<gene>
    <name evidence="17" type="ORF">CCH79_00000721</name>
</gene>
<proteinExistence type="inferred from homology"/>
<dbReference type="Gene3D" id="2.60.40.790">
    <property type="match status" value="1"/>
</dbReference>
<evidence type="ECO:0000256" key="10">
    <source>
        <dbReference type="ARBA" id="ARBA00023098"/>
    </source>
</evidence>
<comment type="caution">
    <text evidence="17">The sequence shown here is derived from an EMBL/GenBank/DDBJ whole genome shotgun (WGS) entry which is preliminary data.</text>
</comment>
<dbReference type="InterPro" id="IPR002659">
    <property type="entry name" value="Glyco_trans_31"/>
</dbReference>
<feature type="region of interest" description="Disordered" evidence="15">
    <location>
        <begin position="406"/>
        <end position="426"/>
    </location>
</feature>
<dbReference type="GO" id="GO:0016758">
    <property type="term" value="F:hexosyltransferase activity"/>
    <property type="evidence" value="ECO:0007669"/>
    <property type="project" value="InterPro"/>
</dbReference>
<evidence type="ECO:0000256" key="14">
    <source>
        <dbReference type="RuleBase" id="RU003616"/>
    </source>
</evidence>
<feature type="region of interest" description="Disordered" evidence="15">
    <location>
        <begin position="1108"/>
        <end position="1131"/>
    </location>
</feature>
<reference evidence="17 18" key="1">
    <citation type="journal article" date="2018" name="G3 (Bethesda)">
        <title>A High-Quality Reference Genome for the Invasive Mosquitofish Gambusia affinis Using a Chicago Library.</title>
        <authorList>
            <person name="Hoffberg S.L."/>
            <person name="Troendle N.J."/>
            <person name="Glenn T.C."/>
            <person name="Mahmud O."/>
            <person name="Louha S."/>
            <person name="Chalopin D."/>
            <person name="Bennetzen J.L."/>
            <person name="Mauricio R."/>
        </authorList>
    </citation>
    <scope>NUCLEOTIDE SEQUENCE [LARGE SCALE GENOMIC DNA]</scope>
    <source>
        <strain evidence="17">NE01/NJP1002.9</strain>
        <tissue evidence="17">Muscle</tissue>
    </source>
</reference>
<evidence type="ECO:0000256" key="2">
    <source>
        <dbReference type="ARBA" id="ARBA00004922"/>
    </source>
</evidence>
<evidence type="ECO:0000256" key="11">
    <source>
        <dbReference type="ARBA" id="ARBA00023136"/>
    </source>
</evidence>
<dbReference type="CDD" id="cd06481">
    <property type="entry name" value="ACD_HspB9_like"/>
    <property type="match status" value="1"/>
</dbReference>
<dbReference type="GO" id="GO:0006493">
    <property type="term" value="P:protein O-linked glycosylation"/>
    <property type="evidence" value="ECO:0007669"/>
    <property type="project" value="TreeGrafter"/>
</dbReference>
<dbReference type="GO" id="GO:0000139">
    <property type="term" value="C:Golgi membrane"/>
    <property type="evidence" value="ECO:0007669"/>
    <property type="project" value="UniProtKB-SubCell"/>
</dbReference>
<dbReference type="FunFam" id="3.90.550.50:FF:000001">
    <property type="entry name" value="Hexosyltransferase"/>
    <property type="match status" value="1"/>
</dbReference>
<keyword evidence="4" id="KW-0328">Glycosyltransferase</keyword>
<organism evidence="17 18">
    <name type="scientific">Gambusia affinis</name>
    <name type="common">Western mosquitofish</name>
    <name type="synonym">Heterandria affinis</name>
    <dbReference type="NCBI Taxonomy" id="33528"/>
    <lineage>
        <taxon>Eukaryota</taxon>
        <taxon>Metazoa</taxon>
        <taxon>Chordata</taxon>
        <taxon>Craniata</taxon>
        <taxon>Vertebrata</taxon>
        <taxon>Euteleostomi</taxon>
        <taxon>Actinopterygii</taxon>
        <taxon>Neopterygii</taxon>
        <taxon>Teleostei</taxon>
        <taxon>Neoteleostei</taxon>
        <taxon>Acanthomorphata</taxon>
        <taxon>Ovalentaria</taxon>
        <taxon>Atherinomorphae</taxon>
        <taxon>Cyprinodontiformes</taxon>
        <taxon>Poeciliidae</taxon>
        <taxon>Poeciliinae</taxon>
        <taxon>Gambusia</taxon>
    </lineage>
</organism>
<protein>
    <recommendedName>
        <fullName evidence="16">SHSP domain-containing protein</fullName>
    </recommendedName>
</protein>
<dbReference type="InterPro" id="IPR002068">
    <property type="entry name" value="A-crystallin/Hsp20_dom"/>
</dbReference>
<keyword evidence="10" id="KW-0443">Lipid metabolism</keyword>
<dbReference type="GO" id="GO:0008194">
    <property type="term" value="F:UDP-glycosyltransferase activity"/>
    <property type="evidence" value="ECO:0007669"/>
    <property type="project" value="TreeGrafter"/>
</dbReference>
<comment type="similarity">
    <text evidence="3">Belongs to the glycosyltransferase 31 family.</text>
</comment>
<evidence type="ECO:0000313" key="17">
    <source>
        <dbReference type="EMBL" id="PWA26855.1"/>
    </source>
</evidence>
<feature type="domain" description="SHSP" evidence="16">
    <location>
        <begin position="497"/>
        <end position="611"/>
    </location>
</feature>
<dbReference type="PROSITE" id="PS01031">
    <property type="entry name" value="SHSP"/>
    <property type="match status" value="1"/>
</dbReference>
<evidence type="ECO:0000256" key="4">
    <source>
        <dbReference type="ARBA" id="ARBA00022676"/>
    </source>
</evidence>
<keyword evidence="11" id="KW-0472">Membrane</keyword>
<evidence type="ECO:0000256" key="15">
    <source>
        <dbReference type="SAM" id="MobiDB-lite"/>
    </source>
</evidence>
<dbReference type="Gene3D" id="3.90.550.50">
    <property type="match status" value="1"/>
</dbReference>
<keyword evidence="6" id="KW-0812">Transmembrane</keyword>
<comment type="subcellular location">
    <subcellularLocation>
        <location evidence="1">Golgi apparatus membrane</location>
        <topology evidence="1">Single-pass type II membrane protein</topology>
    </subcellularLocation>
</comment>
<dbReference type="PANTHER" id="PTHR11214:SF234">
    <property type="entry name" value="HEXOSYLTRANSFERASE"/>
    <property type="match status" value="1"/>
</dbReference>
<keyword evidence="5" id="KW-0808">Transferase</keyword>
<keyword evidence="12" id="KW-0325">Glycoprotein</keyword>
<evidence type="ECO:0000256" key="1">
    <source>
        <dbReference type="ARBA" id="ARBA00004323"/>
    </source>
</evidence>
<dbReference type="EMBL" id="NHOQ01001156">
    <property type="protein sequence ID" value="PWA26855.1"/>
    <property type="molecule type" value="Genomic_DNA"/>
</dbReference>
<evidence type="ECO:0000313" key="18">
    <source>
        <dbReference type="Proteomes" id="UP000250572"/>
    </source>
</evidence>
<evidence type="ECO:0000256" key="7">
    <source>
        <dbReference type="ARBA" id="ARBA00022968"/>
    </source>
</evidence>
<evidence type="ECO:0000259" key="16">
    <source>
        <dbReference type="PROSITE" id="PS01031"/>
    </source>
</evidence>
<name>A0A315VWP1_GAMAF</name>
<evidence type="ECO:0000256" key="6">
    <source>
        <dbReference type="ARBA" id="ARBA00022692"/>
    </source>
</evidence>
<keyword evidence="7" id="KW-0735">Signal-anchor</keyword>
<dbReference type="InterPro" id="IPR008978">
    <property type="entry name" value="HSP20-like_chaperone"/>
</dbReference>
<evidence type="ECO:0000256" key="3">
    <source>
        <dbReference type="ARBA" id="ARBA00008661"/>
    </source>
</evidence>